<comment type="caution">
    <text evidence="1">The sequence shown here is derived from an EMBL/GenBank/DDBJ whole genome shotgun (WGS) entry which is preliminary data.</text>
</comment>
<accession>A0AAV2RIQ1</accession>
<keyword evidence="2" id="KW-1185">Reference proteome</keyword>
<reference evidence="1 2" key="1">
    <citation type="submission" date="2024-05" db="EMBL/GenBank/DDBJ databases">
        <authorList>
            <person name="Wallberg A."/>
        </authorList>
    </citation>
    <scope>NUCLEOTIDE SEQUENCE [LARGE SCALE GENOMIC DNA]</scope>
</reference>
<evidence type="ECO:0000313" key="2">
    <source>
        <dbReference type="Proteomes" id="UP001497623"/>
    </source>
</evidence>
<name>A0AAV2RIQ1_MEGNR</name>
<protein>
    <submittedName>
        <fullName evidence="1">Uncharacterized protein</fullName>
    </submittedName>
</protein>
<sequence>MREKLHQFLSLLPKNFTYTHFVKGKQVSRDDFFVSINKKIRADYDVIGYTNDKFLHMKTQKIKLTVIWEPYGTGSKSNYKPPKHPSTRFYKWATDTIIPDVVVIGLGTWHLILPATLPNGEQLSPFDYLDFNTRLLQNNIQRISNRTKVLLWAHGRYRQYDFLAEPRPLGDDRRVKSWLQKRLYLHTLSYSIGYMDSWMAKIILKDSRVWHWDSTLPFHYANIRECSSWRASAVTNYPNGTITKDIRYMGTWWHCDDTHHSSYETNHDEAIMLLNMICNSYYTD</sequence>
<dbReference type="EMBL" id="CAXKWB010022750">
    <property type="protein sequence ID" value="CAL4124581.1"/>
    <property type="molecule type" value="Genomic_DNA"/>
</dbReference>
<evidence type="ECO:0000313" key="1">
    <source>
        <dbReference type="EMBL" id="CAL4124581.1"/>
    </source>
</evidence>
<dbReference type="AlphaFoldDB" id="A0AAV2RIQ1"/>
<proteinExistence type="predicted"/>
<dbReference type="Proteomes" id="UP001497623">
    <property type="component" value="Unassembled WGS sequence"/>
</dbReference>
<feature type="non-terminal residue" evidence="1">
    <location>
        <position position="284"/>
    </location>
</feature>
<gene>
    <name evidence="1" type="ORF">MNOR_LOCUS24618</name>
</gene>
<organism evidence="1 2">
    <name type="scientific">Meganyctiphanes norvegica</name>
    <name type="common">Northern krill</name>
    <name type="synonym">Thysanopoda norvegica</name>
    <dbReference type="NCBI Taxonomy" id="48144"/>
    <lineage>
        <taxon>Eukaryota</taxon>
        <taxon>Metazoa</taxon>
        <taxon>Ecdysozoa</taxon>
        <taxon>Arthropoda</taxon>
        <taxon>Crustacea</taxon>
        <taxon>Multicrustacea</taxon>
        <taxon>Malacostraca</taxon>
        <taxon>Eumalacostraca</taxon>
        <taxon>Eucarida</taxon>
        <taxon>Euphausiacea</taxon>
        <taxon>Euphausiidae</taxon>
        <taxon>Meganyctiphanes</taxon>
    </lineage>
</organism>